<proteinExistence type="predicted"/>
<name>A0A848NUX1_9RALS</name>
<dbReference type="CDD" id="cd20169">
    <property type="entry name" value="Peptidase_M90_mtfA"/>
    <property type="match status" value="1"/>
</dbReference>
<evidence type="ECO:0000313" key="2">
    <source>
        <dbReference type="Proteomes" id="UP000575469"/>
    </source>
</evidence>
<dbReference type="SUPFAM" id="SSF55486">
    <property type="entry name" value="Metalloproteases ('zincins'), catalytic domain"/>
    <property type="match status" value="1"/>
</dbReference>
<dbReference type="PANTHER" id="PTHR30164:SF2">
    <property type="entry name" value="PROTEIN MTFA"/>
    <property type="match status" value="1"/>
</dbReference>
<dbReference type="EMBL" id="JABBZM010000002">
    <property type="protein sequence ID" value="NMV36733.1"/>
    <property type="molecule type" value="Genomic_DNA"/>
</dbReference>
<reference evidence="1 2" key="1">
    <citation type="submission" date="2020-04" db="EMBL/GenBank/DDBJ databases">
        <title>Ralstonia insidiosa genome sequencing and assembly.</title>
        <authorList>
            <person name="Martins R.C.R."/>
            <person name="Perdigao-Neto L.V."/>
            <person name="Levin A.S.S."/>
            <person name="Costa S.F."/>
        </authorList>
    </citation>
    <scope>NUCLEOTIDE SEQUENCE [LARGE SCALE GENOMIC DNA]</scope>
    <source>
        <strain evidence="1 2">5047</strain>
    </source>
</reference>
<dbReference type="Proteomes" id="UP000575469">
    <property type="component" value="Unassembled WGS sequence"/>
</dbReference>
<dbReference type="Gene3D" id="1.10.472.150">
    <property type="entry name" value="Glucose-regulated metallo-peptidase M90, N-terminal domain"/>
    <property type="match status" value="1"/>
</dbReference>
<evidence type="ECO:0008006" key="3">
    <source>
        <dbReference type="Google" id="ProtNLM"/>
    </source>
</evidence>
<dbReference type="PANTHER" id="PTHR30164">
    <property type="entry name" value="MTFA PEPTIDASE"/>
    <property type="match status" value="1"/>
</dbReference>
<dbReference type="InterPro" id="IPR010384">
    <property type="entry name" value="MtfA_fam"/>
</dbReference>
<sequence>MLSSVFRWFSGRARSRRLARYAISDTHWSHALAGLPFLLDWPETDLVRLRETATLFIAEKEFTTAHDLPLTDDMVISIAVQASVPILELGITWYRGWRGVVIYPGEFVIRKEVMDEDGVVHNVREEAAGEAWEHGPVILSWQDIELGGALAQPGAQPYNVVMHEFAHKLDMLNGESDGIPAFSSQLHAGIDREQWADDLYAEYDAFADRCERIPELHWDGDPILSLLDPYGAQHPAEFFAVASEVFFVEPASLLDTLPTLYALLQAFYLQDPARRMLLAEQRQEGFPT</sequence>
<dbReference type="Gene3D" id="3.40.390.10">
    <property type="entry name" value="Collagenase (Catalytic Domain)"/>
    <property type="match status" value="1"/>
</dbReference>
<dbReference type="GO" id="GO:0004177">
    <property type="term" value="F:aminopeptidase activity"/>
    <property type="evidence" value="ECO:0007669"/>
    <property type="project" value="TreeGrafter"/>
</dbReference>
<dbReference type="InterPro" id="IPR042252">
    <property type="entry name" value="MtfA_N"/>
</dbReference>
<accession>A0A848NUX1</accession>
<dbReference type="Pfam" id="PF06167">
    <property type="entry name" value="Peptidase_M90"/>
    <property type="match status" value="1"/>
</dbReference>
<dbReference type="GO" id="GO:0008237">
    <property type="term" value="F:metallopeptidase activity"/>
    <property type="evidence" value="ECO:0007669"/>
    <property type="project" value="InterPro"/>
</dbReference>
<dbReference type="AlphaFoldDB" id="A0A848NUX1"/>
<dbReference type="RefSeq" id="WP_169339107.1">
    <property type="nucleotide sequence ID" value="NZ_JABBZM010000002.1"/>
</dbReference>
<dbReference type="GO" id="GO:0005829">
    <property type="term" value="C:cytosol"/>
    <property type="evidence" value="ECO:0007669"/>
    <property type="project" value="TreeGrafter"/>
</dbReference>
<gene>
    <name evidence="1" type="ORF">HGR00_02265</name>
</gene>
<dbReference type="InterPro" id="IPR024079">
    <property type="entry name" value="MetalloPept_cat_dom_sf"/>
</dbReference>
<evidence type="ECO:0000313" key="1">
    <source>
        <dbReference type="EMBL" id="NMV36733.1"/>
    </source>
</evidence>
<organism evidence="1 2">
    <name type="scientific">Ralstonia insidiosa</name>
    <dbReference type="NCBI Taxonomy" id="190721"/>
    <lineage>
        <taxon>Bacteria</taxon>
        <taxon>Pseudomonadati</taxon>
        <taxon>Pseudomonadota</taxon>
        <taxon>Betaproteobacteria</taxon>
        <taxon>Burkholderiales</taxon>
        <taxon>Burkholderiaceae</taxon>
        <taxon>Ralstonia</taxon>
    </lineage>
</organism>
<comment type="caution">
    <text evidence="1">The sequence shown here is derived from an EMBL/GenBank/DDBJ whole genome shotgun (WGS) entry which is preliminary data.</text>
</comment>
<protein>
    <recommendedName>
        <fullName evidence="3">Zinc-dependent peptidase</fullName>
    </recommendedName>
</protein>